<evidence type="ECO:0000313" key="3">
    <source>
        <dbReference type="Proteomes" id="UP000076738"/>
    </source>
</evidence>
<proteinExistence type="predicted"/>
<feature type="region of interest" description="Disordered" evidence="1">
    <location>
        <begin position="21"/>
        <end position="47"/>
    </location>
</feature>
<evidence type="ECO:0000313" key="2">
    <source>
        <dbReference type="EMBL" id="KZO93903.1"/>
    </source>
</evidence>
<sequence length="200" mass="21236">MFISTWYLKRRRRDPNVCEGHLDQSGLRAQAPPLGNRNLSDTSTASRNYNASFRTKLRAASNLDEELGGSYQLATLTTLSNAAGLHAYTQLHPARSSEDTDRSSSPAGIVGSGLTSEEAVHGGPDEPLLPPSAAAVPLMATDLQKQAPTRDSETHQVLQSPPMPTLPAPTGEVGQLTDTDSPPERSARPTHASPQSTSTA</sequence>
<dbReference type="Proteomes" id="UP000076738">
    <property type="component" value="Unassembled WGS sequence"/>
</dbReference>
<name>A0A167JU44_CALVF</name>
<gene>
    <name evidence="2" type="ORF">CALVIDRAFT_236944</name>
</gene>
<reference evidence="2 3" key="1">
    <citation type="journal article" date="2016" name="Mol. Biol. Evol.">
        <title>Comparative Genomics of Early-Diverging Mushroom-Forming Fungi Provides Insights into the Origins of Lignocellulose Decay Capabilities.</title>
        <authorList>
            <person name="Nagy L.G."/>
            <person name="Riley R."/>
            <person name="Tritt A."/>
            <person name="Adam C."/>
            <person name="Daum C."/>
            <person name="Floudas D."/>
            <person name="Sun H."/>
            <person name="Yadav J.S."/>
            <person name="Pangilinan J."/>
            <person name="Larsson K.H."/>
            <person name="Matsuura K."/>
            <person name="Barry K."/>
            <person name="Labutti K."/>
            <person name="Kuo R."/>
            <person name="Ohm R.A."/>
            <person name="Bhattacharya S.S."/>
            <person name="Shirouzu T."/>
            <person name="Yoshinaga Y."/>
            <person name="Martin F.M."/>
            <person name="Grigoriev I.V."/>
            <person name="Hibbett D.S."/>
        </authorList>
    </citation>
    <scope>NUCLEOTIDE SEQUENCE [LARGE SCALE GENOMIC DNA]</scope>
    <source>
        <strain evidence="2 3">TUFC12733</strain>
    </source>
</reference>
<feature type="region of interest" description="Disordered" evidence="1">
    <location>
        <begin position="92"/>
        <end position="200"/>
    </location>
</feature>
<evidence type="ECO:0000256" key="1">
    <source>
        <dbReference type="SAM" id="MobiDB-lite"/>
    </source>
</evidence>
<keyword evidence="3" id="KW-1185">Reference proteome</keyword>
<feature type="compositionally biased region" description="Polar residues" evidence="1">
    <location>
        <begin position="37"/>
        <end position="47"/>
    </location>
</feature>
<feature type="compositionally biased region" description="Low complexity" evidence="1">
    <location>
        <begin position="131"/>
        <end position="140"/>
    </location>
</feature>
<protein>
    <submittedName>
        <fullName evidence="2">Uncharacterized protein</fullName>
    </submittedName>
</protein>
<dbReference type="EMBL" id="KV417298">
    <property type="protein sequence ID" value="KZO93903.1"/>
    <property type="molecule type" value="Genomic_DNA"/>
</dbReference>
<dbReference type="AlphaFoldDB" id="A0A167JU44"/>
<accession>A0A167JU44</accession>
<organism evidence="2 3">
    <name type="scientific">Calocera viscosa (strain TUFC12733)</name>
    <dbReference type="NCBI Taxonomy" id="1330018"/>
    <lineage>
        <taxon>Eukaryota</taxon>
        <taxon>Fungi</taxon>
        <taxon>Dikarya</taxon>
        <taxon>Basidiomycota</taxon>
        <taxon>Agaricomycotina</taxon>
        <taxon>Dacrymycetes</taxon>
        <taxon>Dacrymycetales</taxon>
        <taxon>Dacrymycetaceae</taxon>
        <taxon>Calocera</taxon>
    </lineage>
</organism>